<dbReference type="InParanoid" id="Q7ULC2"/>
<evidence type="ECO:0000313" key="5">
    <source>
        <dbReference type="Proteomes" id="UP000001025"/>
    </source>
</evidence>
<feature type="domain" description="DUF1553" evidence="3">
    <location>
        <begin position="545"/>
        <end position="770"/>
    </location>
</feature>
<dbReference type="eggNOG" id="COG5492">
    <property type="taxonomic scope" value="Bacteria"/>
</dbReference>
<feature type="domain" description="DUF1549" evidence="2">
    <location>
        <begin position="311"/>
        <end position="492"/>
    </location>
</feature>
<dbReference type="EnsemblBacteria" id="CAD76355">
    <property type="protein sequence ID" value="CAD76355"/>
    <property type="gene ID" value="RB9593"/>
</dbReference>
<dbReference type="Pfam" id="PF07583">
    <property type="entry name" value="PSCyt2"/>
    <property type="match status" value="1"/>
</dbReference>
<dbReference type="OrthoDB" id="289126at2"/>
<dbReference type="HOGENOM" id="CLU_005632_0_0_0"/>
<evidence type="ECO:0000256" key="1">
    <source>
        <dbReference type="SAM" id="MobiDB-lite"/>
    </source>
</evidence>
<dbReference type="PANTHER" id="PTHR35889">
    <property type="entry name" value="CYCLOINULO-OLIGOSACCHARIDE FRUCTANOTRANSFERASE-RELATED"/>
    <property type="match status" value="1"/>
</dbReference>
<dbReference type="STRING" id="243090.RB9593"/>
<organism evidence="4 5">
    <name type="scientific">Rhodopirellula baltica (strain DSM 10527 / NCIMB 13988 / SH1)</name>
    <dbReference type="NCBI Taxonomy" id="243090"/>
    <lineage>
        <taxon>Bacteria</taxon>
        <taxon>Pseudomonadati</taxon>
        <taxon>Planctomycetota</taxon>
        <taxon>Planctomycetia</taxon>
        <taxon>Pirellulales</taxon>
        <taxon>Pirellulaceae</taxon>
        <taxon>Rhodopirellula</taxon>
    </lineage>
</organism>
<dbReference type="Gene3D" id="2.60.40.1080">
    <property type="match status" value="1"/>
</dbReference>
<dbReference type="InterPro" id="IPR011444">
    <property type="entry name" value="DUF1549"/>
</dbReference>
<proteinExistence type="predicted"/>
<reference evidence="4 5" key="1">
    <citation type="journal article" date="2003" name="Proc. Natl. Acad. Sci. U.S.A.">
        <title>Complete genome sequence of the marine planctomycete Pirellula sp. strain 1.</title>
        <authorList>
            <person name="Gloeckner F.O."/>
            <person name="Kube M."/>
            <person name="Bauer M."/>
            <person name="Teeling H."/>
            <person name="Lombardot T."/>
            <person name="Ludwig W."/>
            <person name="Gade D."/>
            <person name="Beck A."/>
            <person name="Borzym K."/>
            <person name="Heitmann K."/>
            <person name="Rabus R."/>
            <person name="Schlesner H."/>
            <person name="Amann R."/>
            <person name="Reinhardt R."/>
        </authorList>
    </citation>
    <scope>NUCLEOTIDE SEQUENCE [LARGE SCALE GENOMIC DNA]</scope>
    <source>
        <strain evidence="5">DSM 10527 / NCIMB 13988 / SH1</strain>
    </source>
</reference>
<gene>
    <name evidence="4" type="primary">butB</name>
    <name evidence="4" type="ordered locus">RB9593</name>
</gene>
<dbReference type="EMBL" id="BX294149">
    <property type="protein sequence ID" value="CAD76355.1"/>
    <property type="molecule type" value="Genomic_DNA"/>
</dbReference>
<evidence type="ECO:0000259" key="3">
    <source>
        <dbReference type="Pfam" id="PF07587"/>
    </source>
</evidence>
<protein>
    <submittedName>
        <fullName evidence="4">Probable S-layer related protein [Precursor]</fullName>
    </submittedName>
</protein>
<dbReference type="Pfam" id="PF07587">
    <property type="entry name" value="PSD1"/>
    <property type="match status" value="1"/>
</dbReference>
<evidence type="ECO:0000259" key="2">
    <source>
        <dbReference type="Pfam" id="PF07583"/>
    </source>
</evidence>
<name>Q7ULC2_RHOBA</name>
<feature type="region of interest" description="Disordered" evidence="1">
    <location>
        <begin position="21"/>
        <end position="40"/>
    </location>
</feature>
<dbReference type="Proteomes" id="UP000001025">
    <property type="component" value="Chromosome"/>
</dbReference>
<dbReference type="InterPro" id="IPR022655">
    <property type="entry name" value="DUF1553"/>
</dbReference>
<dbReference type="AlphaFoldDB" id="Q7ULC2"/>
<evidence type="ECO:0000313" key="4">
    <source>
        <dbReference type="EMBL" id="CAD76355.1"/>
    </source>
</evidence>
<sequence length="818" mass="90680">MFPTRSILCLAKISSQRRSAIGYAEGPSPDPTHLPPAMSDRLSPRLSPIHVAIAAMLLGVICQCFVGLDRAFADPTLPATASNQTLPSGSQSPVVVETPVSFELDVQPILAAHGCNAGACHGKQRGQNGFQLSLLGFDSNFDYDAIVRQARGRRLTIRSPESSLLVQKATAELPHGGGRKIEVGSKAYATLTAWIRQGAPRRLADEPSVTSVEIAQTEFLLKPSETAQLAVVAHYSDGSQRDVTSLTGYLSNDDAITSVNATGKLVAGPIPGETAVMARYMNHICVANVSIPRTTALTEEFYEQQARANFIDDLVYEKLNQLQIQVSDPASESTFLRRVYTDVIGRPPTMEEAREFLDSQDSDKREQLVDRLLDQPEYIDHWANQWADLLRPNPYRVGIKAVLNYDNWIRQQFRENVPYDEFARRLITAKGSTWHNGAVTLFRDRRSPDEVATLVSQLFLGVRLECAKCHHHPFEKWSQHDFYSFAAYFGKVGRKGKGLSPPISGGEEIVYALTKGDVKHPVTDEVLPPSPLFGTADVPEGSDPRDALAEWMTSPDNDYFAQVHVNRVWAQLMGRGIVDPVDDLRSTNPPSNPALLDALAEHFQQSGFDQKNLIKTIVLSNVYSLSSVPNETNAADRLNYSRHYRHRLRAEVLAQAVADVTETSESFSALAPESRANQVWTHRIDSTFLDTFGRPDENKDPPCERIPDSSVTQTLHLMNARELDTRIRSDSGRAARLAKSDSSPADIVTDLYLAIFSRKPNADEQSFAETLIREASESDEANPSSDAKDDVATEENRRRVIEDLIWAMTNSPEFIIQN</sequence>
<accession>Q7ULC2</accession>
<keyword evidence="5" id="KW-1185">Reference proteome</keyword>
<dbReference type="KEGG" id="rba:RB9593"/>
<dbReference type="PANTHER" id="PTHR35889:SF3">
    <property type="entry name" value="F-BOX DOMAIN-CONTAINING PROTEIN"/>
    <property type="match status" value="1"/>
</dbReference>
<dbReference type="PATRIC" id="fig|243090.15.peg.4609"/>
<feature type="region of interest" description="Disordered" evidence="1">
    <location>
        <begin position="774"/>
        <end position="794"/>
    </location>
</feature>